<feature type="non-terminal residue" evidence="2">
    <location>
        <position position="1"/>
    </location>
</feature>
<keyword evidence="3" id="KW-1185">Reference proteome</keyword>
<accession>A0A371GB56</accession>
<feature type="region of interest" description="Disordered" evidence="1">
    <location>
        <begin position="1"/>
        <end position="32"/>
    </location>
</feature>
<name>A0A371GB56_MUCPR</name>
<sequence length="265" mass="30308">MIVRDDGNVVSDSSHEETFTSSESESRNDNSHVEGDLLMVQRLMGSQMVDEVETQKENIFHSKCHVLGNLCSIIINRGMKDLLKEFKDMFPKDIPLGLPPLRGIEHHIDLSLEATLSNMIAYMMNPEEGKEIQKQVGKLLEKGWGQILFKNKRMMHIWKGKPLDLKDLSLGEGLRSFKRKYNTIWSPSRTKEKTKEVILYTMCPTTLKAIFHVGYDSLKLRSFFDAKFHLANSSPILIVKFVTFFVTKAKTRLACILGLDAWAFP</sequence>
<gene>
    <name evidence="2" type="ORF">CR513_30753</name>
</gene>
<evidence type="ECO:0000256" key="1">
    <source>
        <dbReference type="SAM" id="MobiDB-lite"/>
    </source>
</evidence>
<dbReference type="PANTHER" id="PTHR35046:SF26">
    <property type="entry name" value="RNA-DIRECTED DNA POLYMERASE"/>
    <property type="match status" value="1"/>
</dbReference>
<protein>
    <submittedName>
        <fullName evidence="2">Uncharacterized protein</fullName>
    </submittedName>
</protein>
<evidence type="ECO:0000313" key="2">
    <source>
        <dbReference type="EMBL" id="RDX87736.1"/>
    </source>
</evidence>
<proteinExistence type="predicted"/>
<dbReference type="Proteomes" id="UP000257109">
    <property type="component" value="Unassembled WGS sequence"/>
</dbReference>
<dbReference type="PANTHER" id="PTHR35046">
    <property type="entry name" value="ZINC KNUCKLE (CCHC-TYPE) FAMILY PROTEIN"/>
    <property type="match status" value="1"/>
</dbReference>
<dbReference type="EMBL" id="QJKJ01006142">
    <property type="protein sequence ID" value="RDX87736.1"/>
    <property type="molecule type" value="Genomic_DNA"/>
</dbReference>
<dbReference type="AlphaFoldDB" id="A0A371GB56"/>
<comment type="caution">
    <text evidence="2">The sequence shown here is derived from an EMBL/GenBank/DDBJ whole genome shotgun (WGS) entry which is preliminary data.</text>
</comment>
<dbReference type="OrthoDB" id="1747743at2759"/>
<evidence type="ECO:0000313" key="3">
    <source>
        <dbReference type="Proteomes" id="UP000257109"/>
    </source>
</evidence>
<reference evidence="2" key="1">
    <citation type="submission" date="2018-05" db="EMBL/GenBank/DDBJ databases">
        <title>Draft genome of Mucuna pruriens seed.</title>
        <authorList>
            <person name="Nnadi N.E."/>
            <person name="Vos R."/>
            <person name="Hasami M.H."/>
            <person name="Devisetty U.K."/>
            <person name="Aguiy J.C."/>
        </authorList>
    </citation>
    <scope>NUCLEOTIDE SEQUENCE [LARGE SCALE GENOMIC DNA]</scope>
    <source>
        <strain evidence="2">JCA_2017</strain>
    </source>
</reference>
<organism evidence="2 3">
    <name type="scientific">Mucuna pruriens</name>
    <name type="common">Velvet bean</name>
    <name type="synonym">Dolichos pruriens</name>
    <dbReference type="NCBI Taxonomy" id="157652"/>
    <lineage>
        <taxon>Eukaryota</taxon>
        <taxon>Viridiplantae</taxon>
        <taxon>Streptophyta</taxon>
        <taxon>Embryophyta</taxon>
        <taxon>Tracheophyta</taxon>
        <taxon>Spermatophyta</taxon>
        <taxon>Magnoliopsida</taxon>
        <taxon>eudicotyledons</taxon>
        <taxon>Gunneridae</taxon>
        <taxon>Pentapetalae</taxon>
        <taxon>rosids</taxon>
        <taxon>fabids</taxon>
        <taxon>Fabales</taxon>
        <taxon>Fabaceae</taxon>
        <taxon>Papilionoideae</taxon>
        <taxon>50 kb inversion clade</taxon>
        <taxon>NPAAA clade</taxon>
        <taxon>indigoferoid/millettioid clade</taxon>
        <taxon>Phaseoleae</taxon>
        <taxon>Mucuna</taxon>
    </lineage>
</organism>
<dbReference type="Gene3D" id="3.10.10.10">
    <property type="entry name" value="HIV Type 1 Reverse Transcriptase, subunit A, domain 1"/>
    <property type="match status" value="1"/>
</dbReference>